<evidence type="ECO:0000313" key="3">
    <source>
        <dbReference type="Proteomes" id="UP001235269"/>
    </source>
</evidence>
<keyword evidence="3" id="KW-1185">Reference proteome</keyword>
<name>A0ABU0I9Z4_9HYPH</name>
<dbReference type="Proteomes" id="UP001235269">
    <property type="component" value="Unassembled WGS sequence"/>
</dbReference>
<comment type="caution">
    <text evidence="2">The sequence shown here is derived from an EMBL/GenBank/DDBJ whole genome shotgun (WGS) entry which is preliminary data.</text>
</comment>
<sequence length="100" mass="10376">MRQIAALLFTLASLAAALPAAAAQPAADGLLQLAQAEPNTTNRNIPAQGQGVRPARYVCVIKPPASDKQAGRYSCPARAGRVGESCRCQNAVGSGRLVQY</sequence>
<feature type="chain" id="PRO_5045370598" evidence="1">
    <location>
        <begin position="23"/>
        <end position="100"/>
    </location>
</feature>
<proteinExistence type="predicted"/>
<keyword evidence="1" id="KW-0732">Signal</keyword>
<accession>A0ABU0I9Z4</accession>
<evidence type="ECO:0000256" key="1">
    <source>
        <dbReference type="SAM" id="SignalP"/>
    </source>
</evidence>
<dbReference type="RefSeq" id="WP_307157251.1">
    <property type="nucleotide sequence ID" value="NZ_JAUSWH010000003.1"/>
</dbReference>
<protein>
    <submittedName>
        <fullName evidence="2">Uncharacterized protein</fullName>
    </submittedName>
</protein>
<gene>
    <name evidence="2" type="ORF">QO005_001384</name>
</gene>
<reference evidence="2 3" key="1">
    <citation type="submission" date="2023-07" db="EMBL/GenBank/DDBJ databases">
        <title>Genomic Encyclopedia of Type Strains, Phase IV (KMG-IV): sequencing the most valuable type-strain genomes for metagenomic binning, comparative biology and taxonomic classification.</title>
        <authorList>
            <person name="Goeker M."/>
        </authorList>
    </citation>
    <scope>NUCLEOTIDE SEQUENCE [LARGE SCALE GENOMIC DNA]</scope>
    <source>
        <strain evidence="2 3">DSM 100301</strain>
    </source>
</reference>
<feature type="signal peptide" evidence="1">
    <location>
        <begin position="1"/>
        <end position="22"/>
    </location>
</feature>
<evidence type="ECO:0000313" key="2">
    <source>
        <dbReference type="EMBL" id="MDQ0455054.1"/>
    </source>
</evidence>
<dbReference type="EMBL" id="JAUSWH010000003">
    <property type="protein sequence ID" value="MDQ0455054.1"/>
    <property type="molecule type" value="Genomic_DNA"/>
</dbReference>
<organism evidence="2 3">
    <name type="scientific">Rhizobium paknamense</name>
    <dbReference type="NCBI Taxonomy" id="1206817"/>
    <lineage>
        <taxon>Bacteria</taxon>
        <taxon>Pseudomonadati</taxon>
        <taxon>Pseudomonadota</taxon>
        <taxon>Alphaproteobacteria</taxon>
        <taxon>Hyphomicrobiales</taxon>
        <taxon>Rhizobiaceae</taxon>
        <taxon>Rhizobium/Agrobacterium group</taxon>
        <taxon>Rhizobium</taxon>
    </lineage>
</organism>